<evidence type="ECO:0000313" key="1">
    <source>
        <dbReference type="EMBL" id="GFQ92109.1"/>
    </source>
</evidence>
<dbReference type="AlphaFoldDB" id="A0A8X6HSL7"/>
<comment type="caution">
    <text evidence="1">The sequence shown here is derived from an EMBL/GenBank/DDBJ whole genome shotgun (WGS) entry which is preliminary data.</text>
</comment>
<reference evidence="1" key="1">
    <citation type="submission" date="2020-07" db="EMBL/GenBank/DDBJ databases">
        <title>Multicomponent nature underlies the extraordinary mechanical properties of spider dragline silk.</title>
        <authorList>
            <person name="Kono N."/>
            <person name="Nakamura H."/>
            <person name="Mori M."/>
            <person name="Yoshida Y."/>
            <person name="Ohtoshi R."/>
            <person name="Malay A.D."/>
            <person name="Moran D.A.P."/>
            <person name="Tomita M."/>
            <person name="Numata K."/>
            <person name="Arakawa K."/>
        </authorList>
    </citation>
    <scope>NUCLEOTIDE SEQUENCE</scope>
</reference>
<protein>
    <submittedName>
        <fullName evidence="1">Uncharacterized protein</fullName>
    </submittedName>
</protein>
<name>A0A8X6HSL7_TRICU</name>
<accession>A0A8X6HSL7</accession>
<organism evidence="1 2">
    <name type="scientific">Trichonephila clavata</name>
    <name type="common">Joro spider</name>
    <name type="synonym">Nephila clavata</name>
    <dbReference type="NCBI Taxonomy" id="2740835"/>
    <lineage>
        <taxon>Eukaryota</taxon>
        <taxon>Metazoa</taxon>
        <taxon>Ecdysozoa</taxon>
        <taxon>Arthropoda</taxon>
        <taxon>Chelicerata</taxon>
        <taxon>Arachnida</taxon>
        <taxon>Araneae</taxon>
        <taxon>Araneomorphae</taxon>
        <taxon>Entelegynae</taxon>
        <taxon>Araneoidea</taxon>
        <taxon>Nephilidae</taxon>
        <taxon>Trichonephila</taxon>
    </lineage>
</organism>
<proteinExistence type="predicted"/>
<evidence type="ECO:0000313" key="2">
    <source>
        <dbReference type="Proteomes" id="UP000887116"/>
    </source>
</evidence>
<keyword evidence="2" id="KW-1185">Reference proteome</keyword>
<dbReference type="EMBL" id="BMAO01013977">
    <property type="protein sequence ID" value="GFQ92109.1"/>
    <property type="molecule type" value="Genomic_DNA"/>
</dbReference>
<sequence length="88" mass="9830">MVLDFSTSTNSIYKHSLLWKTKLMTYDKNFPTGVAVIGWANKLDRFLTGHSPLLIPSFSWTSLVDTNLKTLNLGRKIGNLVLAFAVSL</sequence>
<gene>
    <name evidence="1" type="ORF">TNCT_570961</name>
</gene>
<dbReference type="Proteomes" id="UP000887116">
    <property type="component" value="Unassembled WGS sequence"/>
</dbReference>